<feature type="region of interest" description="Disordered" evidence="1">
    <location>
        <begin position="26"/>
        <end position="73"/>
    </location>
</feature>
<feature type="compositionally biased region" description="Basic and acidic residues" evidence="1">
    <location>
        <begin position="27"/>
        <end position="36"/>
    </location>
</feature>
<evidence type="ECO:0000256" key="1">
    <source>
        <dbReference type="SAM" id="MobiDB-lite"/>
    </source>
</evidence>
<comment type="caution">
    <text evidence="2">The sequence shown here is derived from an EMBL/GenBank/DDBJ whole genome shotgun (WGS) entry which is preliminary data.</text>
</comment>
<dbReference type="RefSeq" id="WP_142707622.1">
    <property type="nucleotide sequence ID" value="NZ_VIRS01000021.1"/>
</dbReference>
<gene>
    <name evidence="2" type="ORF">FL583_26880</name>
</gene>
<keyword evidence="3" id="KW-1185">Reference proteome</keyword>
<dbReference type="AlphaFoldDB" id="A0A545AKW6"/>
<proteinExistence type="predicted"/>
<sequence length="73" mass="7971">MVIVLILVIVAFGAVAARRWQIAARGQRLEDPHPANESRLPLSPRAQTDRAMRAAGTYVQPEHTLRPGDGSTL</sequence>
<evidence type="ECO:0000313" key="2">
    <source>
        <dbReference type="EMBL" id="TQS41910.1"/>
    </source>
</evidence>
<dbReference type="EMBL" id="VIRS01000021">
    <property type="protein sequence ID" value="TQS41910.1"/>
    <property type="molecule type" value="Genomic_DNA"/>
</dbReference>
<dbReference type="InParanoid" id="A0A545AKW6"/>
<organism evidence="2 3">
    <name type="scientific">Cryptosporangium phraense</name>
    <dbReference type="NCBI Taxonomy" id="2593070"/>
    <lineage>
        <taxon>Bacteria</taxon>
        <taxon>Bacillati</taxon>
        <taxon>Actinomycetota</taxon>
        <taxon>Actinomycetes</taxon>
        <taxon>Cryptosporangiales</taxon>
        <taxon>Cryptosporangiaceae</taxon>
        <taxon>Cryptosporangium</taxon>
    </lineage>
</organism>
<dbReference type="Proteomes" id="UP000317982">
    <property type="component" value="Unassembled WGS sequence"/>
</dbReference>
<name>A0A545AKW6_9ACTN</name>
<evidence type="ECO:0000313" key="3">
    <source>
        <dbReference type="Proteomes" id="UP000317982"/>
    </source>
</evidence>
<accession>A0A545AKW6</accession>
<protein>
    <submittedName>
        <fullName evidence="2">Uncharacterized protein</fullName>
    </submittedName>
</protein>
<reference evidence="2 3" key="1">
    <citation type="submission" date="2019-07" db="EMBL/GenBank/DDBJ databases">
        <title>Cryptosporangium phraense sp. nov., isolated from plant litter.</title>
        <authorList>
            <person name="Suriyachadkun C."/>
        </authorList>
    </citation>
    <scope>NUCLEOTIDE SEQUENCE [LARGE SCALE GENOMIC DNA]</scope>
    <source>
        <strain evidence="2 3">A-T 5661</strain>
    </source>
</reference>